<dbReference type="Pfam" id="PF01618">
    <property type="entry name" value="MotA_ExbB"/>
    <property type="match status" value="1"/>
</dbReference>
<keyword evidence="10" id="KW-0969">Cilium</keyword>
<keyword evidence="10" id="KW-0282">Flagellum</keyword>
<feature type="transmembrane region" description="Helical" evidence="7">
    <location>
        <begin position="259"/>
        <end position="279"/>
    </location>
</feature>
<keyword evidence="8" id="KW-0732">Signal</keyword>
<evidence type="ECO:0000256" key="3">
    <source>
        <dbReference type="ARBA" id="ARBA00022692"/>
    </source>
</evidence>
<feature type="transmembrane region" description="Helical" evidence="7">
    <location>
        <begin position="355"/>
        <end position="384"/>
    </location>
</feature>
<evidence type="ECO:0000313" key="10">
    <source>
        <dbReference type="EMBL" id="GHB99223.1"/>
    </source>
</evidence>
<dbReference type="RefSeq" id="WP_189513410.1">
    <property type="nucleotide sequence ID" value="NZ_BMXG01000007.1"/>
</dbReference>
<evidence type="ECO:0000256" key="2">
    <source>
        <dbReference type="ARBA" id="ARBA00022475"/>
    </source>
</evidence>
<sequence>MRPWFFLLFLLLAPLFAGADDLAASAKADLKLSLDRLRAERTAIAEEKAVLLQTFNELEASVREKRRQWELLKLTAGQQGADYEQRRRQLAELEQKYGAFQAALVDYRIYLESNLHSIEMADYQKRFGDASAAGDLTAEQARDLVDYGMERLRESLAGRVIPGEAVGPSGELLSGQFLLWGPMAYFSNEWTNESGFVIDEEGLSPHLTPFTNEGEHEQLEHAMAGQPATLPLDASNGRALRLTQEHEDIADHLRSGGVWVWPILTLAVLALAVFIYKVVEIGIVRMPSDAALDSLFKDLSNGRIDAAKEQIARLRDPAKSLLAEALERVGQPREVLEDLMLEHVIRWQMHWERGLAVLAVTAAVSPLLGLLGTVTGMIATFRLIGVYGSGDARPLSGGISEALVTTELGLMVAIPALIVHALLSRKAQSLTSDLENVATRFIDGLPAASTKDSADA</sequence>
<feature type="domain" description="MotA/TolQ/ExbB proton channel" evidence="9">
    <location>
        <begin position="317"/>
        <end position="435"/>
    </location>
</feature>
<dbReference type="GO" id="GO:0017038">
    <property type="term" value="P:protein import"/>
    <property type="evidence" value="ECO:0007669"/>
    <property type="project" value="TreeGrafter"/>
</dbReference>
<keyword evidence="11" id="KW-1185">Reference proteome</keyword>
<dbReference type="InterPro" id="IPR002898">
    <property type="entry name" value="MotA_ExbB_proton_chnl"/>
</dbReference>
<comment type="subcellular location">
    <subcellularLocation>
        <location evidence="1">Cell membrane</location>
        <topology evidence="1">Multi-pass membrane protein</topology>
    </subcellularLocation>
    <subcellularLocation>
        <location evidence="6">Membrane</location>
        <topology evidence="6">Multi-pass membrane protein</topology>
    </subcellularLocation>
</comment>
<dbReference type="GO" id="GO:0005886">
    <property type="term" value="C:plasma membrane"/>
    <property type="evidence" value="ECO:0007669"/>
    <property type="project" value="UniProtKB-SubCell"/>
</dbReference>
<dbReference type="PANTHER" id="PTHR30625">
    <property type="entry name" value="PROTEIN TOLQ"/>
    <property type="match status" value="1"/>
</dbReference>
<name>A0A8J3GCK6_9BACT</name>
<organism evidence="10 11">
    <name type="scientific">Cerasicoccus arenae</name>
    <dbReference type="NCBI Taxonomy" id="424488"/>
    <lineage>
        <taxon>Bacteria</taxon>
        <taxon>Pseudomonadati</taxon>
        <taxon>Verrucomicrobiota</taxon>
        <taxon>Opitutia</taxon>
        <taxon>Puniceicoccales</taxon>
        <taxon>Cerasicoccaceae</taxon>
        <taxon>Cerasicoccus</taxon>
    </lineage>
</organism>
<keyword evidence="6" id="KW-0813">Transport</keyword>
<dbReference type="PANTHER" id="PTHR30625:SF11">
    <property type="entry name" value="MOTA_TOLQ_EXBB PROTON CHANNEL DOMAIN-CONTAINING PROTEIN"/>
    <property type="match status" value="1"/>
</dbReference>
<keyword evidence="5 7" id="KW-0472">Membrane</keyword>
<keyword evidence="6" id="KW-0653">Protein transport</keyword>
<reference evidence="10" key="1">
    <citation type="journal article" date="2014" name="Int. J. Syst. Evol. Microbiol.">
        <title>Complete genome sequence of Corynebacterium casei LMG S-19264T (=DSM 44701T), isolated from a smear-ripened cheese.</title>
        <authorList>
            <consortium name="US DOE Joint Genome Institute (JGI-PGF)"/>
            <person name="Walter F."/>
            <person name="Albersmeier A."/>
            <person name="Kalinowski J."/>
            <person name="Ruckert C."/>
        </authorList>
    </citation>
    <scope>NUCLEOTIDE SEQUENCE</scope>
    <source>
        <strain evidence="10">KCTC 12870</strain>
    </source>
</reference>
<accession>A0A8J3GCK6</accession>
<evidence type="ECO:0000256" key="1">
    <source>
        <dbReference type="ARBA" id="ARBA00004651"/>
    </source>
</evidence>
<evidence type="ECO:0000256" key="8">
    <source>
        <dbReference type="SAM" id="SignalP"/>
    </source>
</evidence>
<comment type="caution">
    <text evidence="10">The sequence shown here is derived from an EMBL/GenBank/DDBJ whole genome shotgun (WGS) entry which is preliminary data.</text>
</comment>
<feature type="chain" id="PRO_5035170995" evidence="8">
    <location>
        <begin position="20"/>
        <end position="456"/>
    </location>
</feature>
<reference evidence="10" key="2">
    <citation type="submission" date="2020-09" db="EMBL/GenBank/DDBJ databases">
        <authorList>
            <person name="Sun Q."/>
            <person name="Kim S."/>
        </authorList>
    </citation>
    <scope>NUCLEOTIDE SEQUENCE</scope>
    <source>
        <strain evidence="10">KCTC 12870</strain>
    </source>
</reference>
<keyword evidence="3 7" id="KW-0812">Transmembrane</keyword>
<dbReference type="AlphaFoldDB" id="A0A8J3GCK6"/>
<feature type="signal peptide" evidence="8">
    <location>
        <begin position="1"/>
        <end position="19"/>
    </location>
</feature>
<gene>
    <name evidence="10" type="ORF">GCM10007047_14240</name>
</gene>
<keyword evidence="4 7" id="KW-1133">Transmembrane helix</keyword>
<dbReference type="EMBL" id="BMXG01000007">
    <property type="protein sequence ID" value="GHB99223.1"/>
    <property type="molecule type" value="Genomic_DNA"/>
</dbReference>
<keyword evidence="2" id="KW-1003">Cell membrane</keyword>
<evidence type="ECO:0000256" key="6">
    <source>
        <dbReference type="RuleBase" id="RU004057"/>
    </source>
</evidence>
<dbReference type="InterPro" id="IPR050790">
    <property type="entry name" value="ExbB/TolQ_transport"/>
</dbReference>
<proteinExistence type="inferred from homology"/>
<keyword evidence="10" id="KW-0966">Cell projection</keyword>
<evidence type="ECO:0000313" key="11">
    <source>
        <dbReference type="Proteomes" id="UP000642829"/>
    </source>
</evidence>
<evidence type="ECO:0000256" key="4">
    <source>
        <dbReference type="ARBA" id="ARBA00022989"/>
    </source>
</evidence>
<evidence type="ECO:0000259" key="9">
    <source>
        <dbReference type="Pfam" id="PF01618"/>
    </source>
</evidence>
<dbReference type="Proteomes" id="UP000642829">
    <property type="component" value="Unassembled WGS sequence"/>
</dbReference>
<comment type="similarity">
    <text evidence="6">Belongs to the exbB/tolQ family.</text>
</comment>
<protein>
    <submittedName>
        <fullName evidence="10">Flagellar motor protein MotA</fullName>
    </submittedName>
</protein>
<evidence type="ECO:0000256" key="5">
    <source>
        <dbReference type="ARBA" id="ARBA00023136"/>
    </source>
</evidence>
<feature type="transmembrane region" description="Helical" evidence="7">
    <location>
        <begin position="404"/>
        <end position="423"/>
    </location>
</feature>
<evidence type="ECO:0000256" key="7">
    <source>
        <dbReference type="SAM" id="Phobius"/>
    </source>
</evidence>